<feature type="compositionally biased region" description="Polar residues" evidence="1">
    <location>
        <begin position="287"/>
        <end position="306"/>
    </location>
</feature>
<feature type="compositionally biased region" description="Basic and acidic residues" evidence="1">
    <location>
        <begin position="369"/>
        <end position="421"/>
    </location>
</feature>
<sequence>MLLSTKSLAVLYLLIYETIALPTGTHLLENTSSQFLWAASDAHRQHFGGQAAATLHSREAPAAPVLKPVPISSPSSSGSRVATSADQSSRHPACTHLELVNVYFVANDAARDKITGGNHVRSMFNTTAWSEEALETTNHTITPLALCITDVNGTRTAHLLMERGLGRDIWLIIVQAFKQIKGKLWVKTPHGTVMLPKGEVPMVGTTAPAPIPPVAGAPAPVVPAPVNPAPIAQGATSAMGSDIVISQAGTGSTANTAISITENNYNFISEVNGDTITQPAAEHVAQGVTQHLESTGRQPAQITAQPPGTMPEPLRETSRGDIVRQQRAYHDSSQPSSEGSPPAPSDKGTPPFTAKGGPSTPGKDGLPPPEHDHAPQSGKDESQRIEHEKQTAAEKAKVDTEERNQNAKINDKSKQDLKAVEESTSQQLENADKDLQNAKQNADLEESTSKQAAAQEKASTDQYADEEVAKGKKSEESRAREKQQSTQRKTESSRARRSKRARRIVYMISRLQSRRQRKQASKNAKAGTERVTKSPGRGSVQEKPPTPEQPGSPEEPGSPERNGKGKGKVPNEPPGRPGTPERPPDPQTPGSPEGPAKPNDPARPPPPGQNINGEGPAPRPDARPPGNAGSSSNPAPPEGRPAAPPGSHNNGAPGTSSPMQPEAPPPGAKSPGDVKPPSEPPKSNPWPKRPVGVHSDKPPEKVPGGVKAAPEIGPNEVPSGSAPVRNPIRSKWQHRPGAGSAVIYRGTDSGGLERSKRAQRGIDLNERLSKTNEILRSPATNDHAKATADRTSLLTQKQQLAEDVKETGQKGQSLLKRQQDHSKVTMDRMSKAGADFKNFTPKEMAAFKDVMAEFSSGPEGPGSGSTPPGTPRTGMTLPGTPGSESPPGTPGFGSKTPVSLEPEVRPPTVPNSPPETPGSATGGTPGGRGQSSSWSSQGAAPRPPARVPPSNAGPARNHFELADRTFRRVSRWEVDSFPRLMAPLQPAQYNVGQLEANGHYIPDRAGHQHVNQADIGSNTMGDEHGGLAQEDGASDARPKTPEGKPATSPKPDTTPGKAPGTSPKAPKVAKPGLKPGSFKSPSAALNNLKMVMPAGRASAVALMTGEFMMGFAVQVAFGFIVEWSLDKMSGGQMSKDQKEGAAGMMAAFQGGHVDMKGFWKSYLKFEFAPLKAMAMGIGKIWKTEFKAVKWAWGHLKKGLKKLGHGIKKLWGKLTGKHDEKRDTGSEVSQEDMARELQELLVKAAAGFFPEISVEHVKREYIPII</sequence>
<dbReference type="Proteomes" id="UP000192596">
    <property type="component" value="Unassembled WGS sequence"/>
</dbReference>
<proteinExistence type="predicted"/>
<feature type="chain" id="PRO_5012461171" evidence="2">
    <location>
        <begin position="21"/>
        <end position="1264"/>
    </location>
</feature>
<evidence type="ECO:0000256" key="1">
    <source>
        <dbReference type="SAM" id="MobiDB-lite"/>
    </source>
</evidence>
<feature type="compositionally biased region" description="Pro residues" evidence="1">
    <location>
        <begin position="905"/>
        <end position="916"/>
    </location>
</feature>
<dbReference type="AlphaFoldDB" id="A0A1V8SLE3"/>
<feature type="signal peptide" evidence="2">
    <location>
        <begin position="1"/>
        <end position="20"/>
    </location>
</feature>
<feature type="compositionally biased region" description="Low complexity" evidence="1">
    <location>
        <begin position="864"/>
        <end position="886"/>
    </location>
</feature>
<feature type="compositionally biased region" description="Low complexity" evidence="1">
    <location>
        <begin position="930"/>
        <end position="940"/>
    </location>
</feature>
<feature type="compositionally biased region" description="Basic and acidic residues" evidence="1">
    <location>
        <begin position="313"/>
        <end position="330"/>
    </location>
</feature>
<gene>
    <name evidence="3" type="ORF">B0A48_14191</name>
</gene>
<feature type="compositionally biased region" description="Gly residues" evidence="1">
    <location>
        <begin position="920"/>
        <end position="929"/>
    </location>
</feature>
<feature type="region of interest" description="Disordered" evidence="1">
    <location>
        <begin position="65"/>
        <end position="89"/>
    </location>
</feature>
<feature type="region of interest" description="Disordered" evidence="1">
    <location>
        <begin position="1013"/>
        <end position="1078"/>
    </location>
</feature>
<keyword evidence="4" id="KW-1185">Reference proteome</keyword>
<feature type="compositionally biased region" description="Polar residues" evidence="1">
    <location>
        <begin position="647"/>
        <end position="659"/>
    </location>
</feature>
<feature type="compositionally biased region" description="Pro residues" evidence="1">
    <location>
        <begin position="571"/>
        <end position="589"/>
    </location>
</feature>
<feature type="compositionally biased region" description="Basic and acidic residues" evidence="1">
    <location>
        <begin position="817"/>
        <end position="830"/>
    </location>
</feature>
<accession>A0A1V8SLE3</accession>
<evidence type="ECO:0000313" key="4">
    <source>
        <dbReference type="Proteomes" id="UP000192596"/>
    </source>
</evidence>
<feature type="compositionally biased region" description="Pro residues" evidence="1">
    <location>
        <begin position="634"/>
        <end position="644"/>
    </location>
</feature>
<protein>
    <submittedName>
        <fullName evidence="3">Uncharacterized protein</fullName>
    </submittedName>
</protein>
<evidence type="ECO:0000313" key="3">
    <source>
        <dbReference type="EMBL" id="OQN99986.1"/>
    </source>
</evidence>
<name>A0A1V8SLE3_9PEZI</name>
<dbReference type="InParanoid" id="A0A1V8SLE3"/>
<feature type="compositionally biased region" description="Polar residues" evidence="1">
    <location>
        <begin position="789"/>
        <end position="799"/>
    </location>
</feature>
<feature type="compositionally biased region" description="Pro residues" evidence="1">
    <location>
        <begin position="677"/>
        <end position="688"/>
    </location>
</feature>
<reference evidence="4" key="1">
    <citation type="submission" date="2017-03" db="EMBL/GenBank/DDBJ databases">
        <title>Genomes of endolithic fungi from Antarctica.</title>
        <authorList>
            <person name="Coleine C."/>
            <person name="Masonjones S."/>
            <person name="Stajich J.E."/>
        </authorList>
    </citation>
    <scope>NUCLEOTIDE SEQUENCE [LARGE SCALE GENOMIC DNA]</scope>
    <source>
        <strain evidence="4">CCFEE 5527</strain>
    </source>
</reference>
<feature type="compositionally biased region" description="Polar residues" evidence="1">
    <location>
        <begin position="771"/>
        <end position="780"/>
    </location>
</feature>
<feature type="compositionally biased region" description="Basic and acidic residues" evidence="1">
    <location>
        <begin position="467"/>
        <end position="494"/>
    </location>
</feature>
<dbReference type="STRING" id="1507870.A0A1V8SLE3"/>
<organism evidence="3 4">
    <name type="scientific">Cryoendolithus antarcticus</name>
    <dbReference type="NCBI Taxonomy" id="1507870"/>
    <lineage>
        <taxon>Eukaryota</taxon>
        <taxon>Fungi</taxon>
        <taxon>Dikarya</taxon>
        <taxon>Ascomycota</taxon>
        <taxon>Pezizomycotina</taxon>
        <taxon>Dothideomycetes</taxon>
        <taxon>Dothideomycetidae</taxon>
        <taxon>Cladosporiales</taxon>
        <taxon>Cladosporiaceae</taxon>
        <taxon>Cryoendolithus</taxon>
    </lineage>
</organism>
<evidence type="ECO:0000256" key="2">
    <source>
        <dbReference type="SAM" id="SignalP"/>
    </source>
</evidence>
<feature type="compositionally biased region" description="Low complexity" evidence="1">
    <location>
        <begin position="65"/>
        <end position="84"/>
    </location>
</feature>
<feature type="compositionally biased region" description="Basic and acidic residues" evidence="1">
    <location>
        <begin position="957"/>
        <end position="967"/>
    </location>
</feature>
<dbReference type="EMBL" id="NAJO01000037">
    <property type="protein sequence ID" value="OQN99986.1"/>
    <property type="molecule type" value="Genomic_DNA"/>
</dbReference>
<comment type="caution">
    <text evidence="3">The sequence shown here is derived from an EMBL/GenBank/DDBJ whole genome shotgun (WGS) entry which is preliminary data.</text>
</comment>
<feature type="region of interest" description="Disordered" evidence="1">
    <location>
        <begin position="287"/>
        <end position="967"/>
    </location>
</feature>
<keyword evidence="2" id="KW-0732">Signal</keyword>